<reference evidence="2 3" key="1">
    <citation type="journal article" date="2016" name="Mol. Biol. Evol.">
        <title>Comparative Genomics of Early-Diverging Mushroom-Forming Fungi Provides Insights into the Origins of Lignocellulose Decay Capabilities.</title>
        <authorList>
            <person name="Nagy L.G."/>
            <person name="Riley R."/>
            <person name="Tritt A."/>
            <person name="Adam C."/>
            <person name="Daum C."/>
            <person name="Floudas D."/>
            <person name="Sun H."/>
            <person name="Yadav J.S."/>
            <person name="Pangilinan J."/>
            <person name="Larsson K.H."/>
            <person name="Matsuura K."/>
            <person name="Barry K."/>
            <person name="Labutti K."/>
            <person name="Kuo R."/>
            <person name="Ohm R.A."/>
            <person name="Bhattacharya S.S."/>
            <person name="Shirouzu T."/>
            <person name="Yoshinaga Y."/>
            <person name="Martin F.M."/>
            <person name="Grigoriev I.V."/>
            <person name="Hibbett D.S."/>
        </authorList>
    </citation>
    <scope>NUCLEOTIDE SEQUENCE [LARGE SCALE GENOMIC DNA]</scope>
    <source>
        <strain evidence="2 3">TUFC12733</strain>
    </source>
</reference>
<accession>A0A167RQQ0</accession>
<name>A0A167RQQ0_CALVF</name>
<evidence type="ECO:0000313" key="3">
    <source>
        <dbReference type="Proteomes" id="UP000076738"/>
    </source>
</evidence>
<gene>
    <name evidence="2" type="ORF">CALVIDRAFT_532789</name>
</gene>
<evidence type="ECO:0000256" key="1">
    <source>
        <dbReference type="SAM" id="Phobius"/>
    </source>
</evidence>
<proteinExistence type="predicted"/>
<keyword evidence="3" id="KW-1185">Reference proteome</keyword>
<protein>
    <submittedName>
        <fullName evidence="2">Uncharacterized protein</fullName>
    </submittedName>
</protein>
<feature type="transmembrane region" description="Helical" evidence="1">
    <location>
        <begin position="21"/>
        <end position="44"/>
    </location>
</feature>
<evidence type="ECO:0000313" key="2">
    <source>
        <dbReference type="EMBL" id="KZP01174.1"/>
    </source>
</evidence>
<dbReference type="OrthoDB" id="3360125at2759"/>
<dbReference type="STRING" id="1330018.A0A167RQQ0"/>
<keyword evidence="1" id="KW-0812">Transmembrane</keyword>
<dbReference type="EMBL" id="KV417267">
    <property type="protein sequence ID" value="KZP01174.1"/>
    <property type="molecule type" value="Genomic_DNA"/>
</dbReference>
<dbReference type="AlphaFoldDB" id="A0A167RQQ0"/>
<sequence>MAGPSSARDRDRTSTHHHHRTISSTTLLLILSLVLAVLAVMLSIPNRSSGNVLNPESPGSGLWGYLTPRRSQVLVARESQVALREAEVARREAELLAGQPGGLTIASCEPCPACAPLAAPPPAPPLQTIIQEITREVESIPSPAPPAVPGWWKEVEGRLETLFDRELKVGDREKDVGRREEQVNRREHDAGRRETWIMEQLLNLGNQPHDVETEEVIYETRKAPKPKVSMPPRF</sequence>
<organism evidence="2 3">
    <name type="scientific">Calocera viscosa (strain TUFC12733)</name>
    <dbReference type="NCBI Taxonomy" id="1330018"/>
    <lineage>
        <taxon>Eukaryota</taxon>
        <taxon>Fungi</taxon>
        <taxon>Dikarya</taxon>
        <taxon>Basidiomycota</taxon>
        <taxon>Agaricomycotina</taxon>
        <taxon>Dacrymycetes</taxon>
        <taxon>Dacrymycetales</taxon>
        <taxon>Dacrymycetaceae</taxon>
        <taxon>Calocera</taxon>
    </lineage>
</organism>
<dbReference type="Proteomes" id="UP000076738">
    <property type="component" value="Unassembled WGS sequence"/>
</dbReference>
<keyword evidence="1" id="KW-1133">Transmembrane helix</keyword>
<keyword evidence="1" id="KW-0472">Membrane</keyword>